<reference evidence="1" key="1">
    <citation type="submission" date="2020-07" db="EMBL/GenBank/DDBJ databases">
        <title>Clarias magur genome sequencing, assembly and annotation.</title>
        <authorList>
            <person name="Kushwaha B."/>
            <person name="Kumar R."/>
            <person name="Das P."/>
            <person name="Joshi C.G."/>
            <person name="Kumar D."/>
            <person name="Nagpure N.S."/>
            <person name="Pandey M."/>
            <person name="Agarwal S."/>
            <person name="Srivastava S."/>
            <person name="Singh M."/>
            <person name="Sahoo L."/>
            <person name="Jayasankar P."/>
            <person name="Meher P.K."/>
            <person name="Koringa P.G."/>
            <person name="Iquebal M.A."/>
            <person name="Das S.P."/>
            <person name="Bit A."/>
            <person name="Patnaik S."/>
            <person name="Patel N."/>
            <person name="Shah T.M."/>
            <person name="Hinsu A."/>
            <person name="Jena J.K."/>
        </authorList>
    </citation>
    <scope>NUCLEOTIDE SEQUENCE</scope>
    <source>
        <strain evidence="1">CIFAMagur01</strain>
        <tissue evidence="1">Testis</tissue>
    </source>
</reference>
<keyword evidence="1" id="KW-0648">Protein biosynthesis</keyword>
<dbReference type="Proteomes" id="UP000727407">
    <property type="component" value="Unassembled WGS sequence"/>
</dbReference>
<name>A0A8J4XE35_CLAMG</name>
<evidence type="ECO:0000313" key="1">
    <source>
        <dbReference type="EMBL" id="KAF5900780.1"/>
    </source>
</evidence>
<organism evidence="1 2">
    <name type="scientific">Clarias magur</name>
    <name type="common">Asian catfish</name>
    <name type="synonym">Macropteronotus magur</name>
    <dbReference type="NCBI Taxonomy" id="1594786"/>
    <lineage>
        <taxon>Eukaryota</taxon>
        <taxon>Metazoa</taxon>
        <taxon>Chordata</taxon>
        <taxon>Craniata</taxon>
        <taxon>Vertebrata</taxon>
        <taxon>Euteleostomi</taxon>
        <taxon>Actinopterygii</taxon>
        <taxon>Neopterygii</taxon>
        <taxon>Teleostei</taxon>
        <taxon>Ostariophysi</taxon>
        <taxon>Siluriformes</taxon>
        <taxon>Clariidae</taxon>
        <taxon>Clarias</taxon>
    </lineage>
</organism>
<dbReference type="GO" id="GO:0003743">
    <property type="term" value="F:translation initiation factor activity"/>
    <property type="evidence" value="ECO:0007669"/>
    <property type="project" value="UniProtKB-KW"/>
</dbReference>
<comment type="caution">
    <text evidence="1">The sequence shown here is derived from an EMBL/GenBank/DDBJ whole genome shotgun (WGS) entry which is preliminary data.</text>
</comment>
<protein>
    <submittedName>
        <fullName evidence="1">Translation initiation factor IF-2</fullName>
    </submittedName>
</protein>
<dbReference type="EMBL" id="QNUK01000127">
    <property type="protein sequence ID" value="KAF5900780.1"/>
    <property type="molecule type" value="Genomic_DNA"/>
</dbReference>
<gene>
    <name evidence="1" type="primary">infB</name>
    <name evidence="1" type="ORF">DAT39_009525</name>
</gene>
<sequence length="63" mass="6976">MTTLMIKASRAPHDHGETELLDVIKKNIRGSRRARLTSARAERCINIVNEKTGSCSVVPENVT</sequence>
<evidence type="ECO:0000313" key="2">
    <source>
        <dbReference type="Proteomes" id="UP000727407"/>
    </source>
</evidence>
<proteinExistence type="predicted"/>
<keyword evidence="1" id="KW-0396">Initiation factor</keyword>
<dbReference type="AlphaFoldDB" id="A0A8J4XE35"/>
<accession>A0A8J4XE35</accession>
<keyword evidence="2" id="KW-1185">Reference proteome</keyword>
<feature type="non-terminal residue" evidence="1">
    <location>
        <position position="63"/>
    </location>
</feature>